<feature type="non-terminal residue" evidence="1">
    <location>
        <position position="262"/>
    </location>
</feature>
<name>A0A6S7JDE3_PARCT</name>
<evidence type="ECO:0000313" key="1">
    <source>
        <dbReference type="EMBL" id="CAB4028907.1"/>
    </source>
</evidence>
<comment type="caution">
    <text evidence="1">The sequence shown here is derived from an EMBL/GenBank/DDBJ whole genome shotgun (WGS) entry which is preliminary data.</text>
</comment>
<organism evidence="1 2">
    <name type="scientific">Paramuricea clavata</name>
    <name type="common">Red gorgonian</name>
    <name type="synonym">Violescent sea-whip</name>
    <dbReference type="NCBI Taxonomy" id="317549"/>
    <lineage>
        <taxon>Eukaryota</taxon>
        <taxon>Metazoa</taxon>
        <taxon>Cnidaria</taxon>
        <taxon>Anthozoa</taxon>
        <taxon>Octocorallia</taxon>
        <taxon>Malacalcyonacea</taxon>
        <taxon>Plexauridae</taxon>
        <taxon>Paramuricea</taxon>
    </lineage>
</organism>
<accession>A0A6S7JDE3</accession>
<protein>
    <submittedName>
        <fullName evidence="1">Uncharacterized protein</fullName>
    </submittedName>
</protein>
<proteinExistence type="predicted"/>
<dbReference type="Gene3D" id="2.30.30.140">
    <property type="match status" value="2"/>
</dbReference>
<keyword evidence="2" id="KW-1185">Reference proteome</keyword>
<dbReference type="Proteomes" id="UP001152795">
    <property type="component" value="Unassembled WGS sequence"/>
</dbReference>
<gene>
    <name evidence="1" type="ORF">PACLA_8A013748</name>
</gene>
<evidence type="ECO:0000313" key="2">
    <source>
        <dbReference type="Proteomes" id="UP001152795"/>
    </source>
</evidence>
<sequence>MALCVLWQCYHLSSCSIAYMKYSKLTAINWGLPLAGHKLNVTPIATSRVTNHIKCITECAKTKGCVAINLGPSQAGEHECEMLQTTRHSLFNANVMLNSISNAIFIAKPDWTYVGPKTKCDAYPCPKKLLCISQEHESTGYTCVEPAKVGDRIISRRTNNKYFAGKIASISGKYIGILFDDGDTITHSLDDVTAVFTDTVPVSVEYKDHVIAAWQGSYAQYIGHVIEVSESQGFKVRFADNDESWYQKNQLRIFPIVATVHD</sequence>
<dbReference type="EMBL" id="CACRXK020015816">
    <property type="protein sequence ID" value="CAB4028907.1"/>
    <property type="molecule type" value="Genomic_DNA"/>
</dbReference>
<reference evidence="1" key="1">
    <citation type="submission" date="2020-04" db="EMBL/GenBank/DDBJ databases">
        <authorList>
            <person name="Alioto T."/>
            <person name="Alioto T."/>
            <person name="Gomez Garrido J."/>
        </authorList>
    </citation>
    <scope>NUCLEOTIDE SEQUENCE</scope>
    <source>
        <strain evidence="1">A484AB</strain>
    </source>
</reference>
<dbReference type="AlphaFoldDB" id="A0A6S7JDE3"/>